<evidence type="ECO:0000313" key="4">
    <source>
        <dbReference type="Proteomes" id="UP000267535"/>
    </source>
</evidence>
<name>A0A3P1ST58_9GAMM</name>
<dbReference type="SUPFAM" id="SSF55154">
    <property type="entry name" value="CYTH-like phosphatases"/>
    <property type="match status" value="1"/>
</dbReference>
<dbReference type="PIRSF" id="PIRSF016487">
    <property type="entry name" value="CYTH_UCP016487"/>
    <property type="match status" value="1"/>
</dbReference>
<dbReference type="InterPro" id="IPR012042">
    <property type="entry name" value="NeuTTM/CthTTM-like"/>
</dbReference>
<dbReference type="AlphaFoldDB" id="A0A3P1ST58"/>
<dbReference type="RefSeq" id="WP_124924957.1">
    <property type="nucleotide sequence ID" value="NZ_BMOH01000011.1"/>
</dbReference>
<organism evidence="3 4">
    <name type="scientific">Amphritea balenae</name>
    <dbReference type="NCBI Taxonomy" id="452629"/>
    <lineage>
        <taxon>Bacteria</taxon>
        <taxon>Pseudomonadati</taxon>
        <taxon>Pseudomonadota</taxon>
        <taxon>Gammaproteobacteria</taxon>
        <taxon>Oceanospirillales</taxon>
        <taxon>Oceanospirillaceae</taxon>
        <taxon>Amphritea</taxon>
    </lineage>
</organism>
<feature type="domain" description="CYTH" evidence="2">
    <location>
        <begin position="2"/>
        <end position="148"/>
    </location>
</feature>
<feature type="active site" description="Proton acceptor" evidence="1">
    <location>
        <position position="29"/>
    </location>
</feature>
<dbReference type="Proteomes" id="UP000267535">
    <property type="component" value="Unassembled WGS sequence"/>
</dbReference>
<comment type="caution">
    <text evidence="3">The sequence shown here is derived from an EMBL/GenBank/DDBJ whole genome shotgun (WGS) entry which is preliminary data.</text>
</comment>
<dbReference type="Pfam" id="PF01928">
    <property type="entry name" value="CYTH"/>
    <property type="match status" value="1"/>
</dbReference>
<keyword evidence="4" id="KW-1185">Reference proteome</keyword>
<dbReference type="PANTHER" id="PTHR40114:SF1">
    <property type="entry name" value="SLR0698 PROTEIN"/>
    <property type="match status" value="1"/>
</dbReference>
<accession>A0A3P1ST58</accession>
<gene>
    <name evidence="3" type="ORF">EHS89_04590</name>
</gene>
<evidence type="ECO:0000313" key="3">
    <source>
        <dbReference type="EMBL" id="RRD00377.1"/>
    </source>
</evidence>
<dbReference type="Gene3D" id="2.40.320.10">
    <property type="entry name" value="Hypothetical Protein Pfu-838710-001"/>
    <property type="match status" value="1"/>
</dbReference>
<sequence>MAQEIERKFLIDPDKLDDLNCGITIKQGYVPTSDNTAVRVRIMGDQAFLTLKGENRGAVRTEFEYEIPVSDAEQMLAELCSGPKVDKTRYLITHDKHLWELDIFAGDNLGLIVAEVELSSETEVVNLPDWVTHEVTGDPKYYNSNLLENPYSNWTDKKQKP</sequence>
<evidence type="ECO:0000259" key="2">
    <source>
        <dbReference type="PROSITE" id="PS51707"/>
    </source>
</evidence>
<dbReference type="EMBL" id="RQXV01000002">
    <property type="protein sequence ID" value="RRD00377.1"/>
    <property type="molecule type" value="Genomic_DNA"/>
</dbReference>
<dbReference type="SMART" id="SM01118">
    <property type="entry name" value="CYTH"/>
    <property type="match status" value="1"/>
</dbReference>
<protein>
    <submittedName>
        <fullName evidence="3">CYTH domain-containing protein</fullName>
    </submittedName>
</protein>
<dbReference type="CDD" id="cd07891">
    <property type="entry name" value="CYTH-like_CthTTM-like_1"/>
    <property type="match status" value="1"/>
</dbReference>
<dbReference type="InterPro" id="IPR033469">
    <property type="entry name" value="CYTH-like_dom_sf"/>
</dbReference>
<dbReference type="InterPro" id="IPR023577">
    <property type="entry name" value="CYTH_domain"/>
</dbReference>
<reference evidence="3 4" key="1">
    <citation type="submission" date="2018-11" db="EMBL/GenBank/DDBJ databases">
        <title>The draft genome sequence of Amphritea balenae JAMM 1525T.</title>
        <authorList>
            <person name="Fang Z."/>
            <person name="Zhang Y."/>
            <person name="Han X."/>
        </authorList>
    </citation>
    <scope>NUCLEOTIDE SEQUENCE [LARGE SCALE GENOMIC DNA]</scope>
    <source>
        <strain evidence="3 4">JAMM 1525</strain>
    </source>
</reference>
<dbReference type="PANTHER" id="PTHR40114">
    <property type="entry name" value="SLR0698 PROTEIN"/>
    <property type="match status" value="1"/>
</dbReference>
<evidence type="ECO:0000256" key="1">
    <source>
        <dbReference type="PIRSR" id="PIRSR016487-1"/>
    </source>
</evidence>
<dbReference type="OrthoDB" id="9805588at2"/>
<proteinExistence type="predicted"/>
<dbReference type="PROSITE" id="PS51707">
    <property type="entry name" value="CYTH"/>
    <property type="match status" value="1"/>
</dbReference>